<evidence type="ECO:0000313" key="2">
    <source>
        <dbReference type="Proteomes" id="UP000070401"/>
    </source>
</evidence>
<gene>
    <name evidence="1" type="ORF">HMPREF3221_02299</name>
</gene>
<evidence type="ECO:0000313" key="1">
    <source>
        <dbReference type="EMBL" id="KXA14447.1"/>
    </source>
</evidence>
<dbReference type="PATRIC" id="fig|851.8.peg.2320"/>
<dbReference type="EMBL" id="LRPY01000252">
    <property type="protein sequence ID" value="KXA14447.1"/>
    <property type="molecule type" value="Genomic_DNA"/>
</dbReference>
<protein>
    <submittedName>
        <fullName evidence="1">Uncharacterized protein</fullName>
    </submittedName>
</protein>
<organism evidence="1 2">
    <name type="scientific">Fusobacterium nucleatum</name>
    <dbReference type="NCBI Taxonomy" id="851"/>
    <lineage>
        <taxon>Bacteria</taxon>
        <taxon>Fusobacteriati</taxon>
        <taxon>Fusobacteriota</taxon>
        <taxon>Fusobacteriia</taxon>
        <taxon>Fusobacteriales</taxon>
        <taxon>Fusobacteriaceae</taxon>
        <taxon>Fusobacterium</taxon>
    </lineage>
</organism>
<dbReference type="Gene3D" id="1.10.150.20">
    <property type="entry name" value="5' to 3' exonuclease, C-terminal subdomain"/>
    <property type="match status" value="1"/>
</dbReference>
<feature type="non-terminal residue" evidence="1">
    <location>
        <position position="1"/>
    </location>
</feature>
<accession>A0A133NDV7</accession>
<dbReference type="AlphaFoldDB" id="A0A133NDV7"/>
<reference evidence="2" key="1">
    <citation type="submission" date="2016-01" db="EMBL/GenBank/DDBJ databases">
        <authorList>
            <person name="Mitreva M."/>
            <person name="Pepin K.H."/>
            <person name="Mihindukulasuriya K.A."/>
            <person name="Fulton R."/>
            <person name="Fronick C."/>
            <person name="O'Laughlin M."/>
            <person name="Miner T."/>
            <person name="Herter B."/>
            <person name="Rosa B.A."/>
            <person name="Cordes M."/>
            <person name="Tomlinson C."/>
            <person name="Wollam A."/>
            <person name="Palsikar V.B."/>
            <person name="Mardis E.R."/>
            <person name="Wilson R.K."/>
        </authorList>
    </citation>
    <scope>NUCLEOTIDE SEQUENCE [LARGE SCALE GENOMIC DNA]</scope>
    <source>
        <strain evidence="2">MJR7757B</strain>
    </source>
</reference>
<proteinExistence type="predicted"/>
<comment type="caution">
    <text evidence="1">The sequence shown here is derived from an EMBL/GenBank/DDBJ whole genome shotgun (WGS) entry which is preliminary data.</text>
</comment>
<dbReference type="Proteomes" id="UP000070401">
    <property type="component" value="Unassembled WGS sequence"/>
</dbReference>
<keyword evidence="2" id="KW-1185">Reference proteome</keyword>
<name>A0A133NDV7_FUSNU</name>
<dbReference type="InterPro" id="IPR010994">
    <property type="entry name" value="RuvA_2-like"/>
</dbReference>
<sequence length="83" mass="9692">YVFTIFSISFFDNKIAAKGYRVLEKISKLTKKDIEKIVNTYKDISEIQEVTDEDLSAIKISKFKIKALRAGINRLKFTIEMQR</sequence>
<dbReference type="SUPFAM" id="SSF47781">
    <property type="entry name" value="RuvA domain 2-like"/>
    <property type="match status" value="1"/>
</dbReference>